<accession>A0A9W4H3V8</accession>
<gene>
    <name evidence="2" type="ORF">SBRY_40901</name>
</gene>
<dbReference type="AlphaFoldDB" id="A0A9W4H3V8"/>
<evidence type="ECO:0000256" key="1">
    <source>
        <dbReference type="SAM" id="MobiDB-lite"/>
    </source>
</evidence>
<keyword evidence="3" id="KW-1185">Reference proteome</keyword>
<comment type="caution">
    <text evidence="2">The sequence shown here is derived from an EMBL/GenBank/DDBJ whole genome shotgun (WGS) entry which is preliminary data.</text>
</comment>
<evidence type="ECO:0000313" key="3">
    <source>
        <dbReference type="Proteomes" id="UP001153328"/>
    </source>
</evidence>
<name>A0A9W4H3V8_9ACTN</name>
<reference evidence="2" key="1">
    <citation type="submission" date="2021-06" db="EMBL/GenBank/DDBJ databases">
        <authorList>
            <person name="Arsene-Ploetze F."/>
        </authorList>
    </citation>
    <scope>NUCLEOTIDE SEQUENCE</scope>
    <source>
        <strain evidence="2">SBRY1</strain>
    </source>
</reference>
<protein>
    <submittedName>
        <fullName evidence="2">Uncharacterized protein</fullName>
    </submittedName>
</protein>
<evidence type="ECO:0000313" key="2">
    <source>
        <dbReference type="EMBL" id="CAG7648317.1"/>
    </source>
</evidence>
<dbReference type="Proteomes" id="UP001153328">
    <property type="component" value="Unassembled WGS sequence"/>
</dbReference>
<dbReference type="EMBL" id="CAJVAX010000018">
    <property type="protein sequence ID" value="CAG7648317.1"/>
    <property type="molecule type" value="Genomic_DNA"/>
</dbReference>
<proteinExistence type="predicted"/>
<sequence>MGQVDATGAAAQLASRSADRTAAPLAFHGSRFRRLEDPAATPRPTGPEESS</sequence>
<organism evidence="2 3">
    <name type="scientific">Actinacidiphila bryophytorum</name>
    <dbReference type="NCBI Taxonomy" id="1436133"/>
    <lineage>
        <taxon>Bacteria</taxon>
        <taxon>Bacillati</taxon>
        <taxon>Actinomycetota</taxon>
        <taxon>Actinomycetes</taxon>
        <taxon>Kitasatosporales</taxon>
        <taxon>Streptomycetaceae</taxon>
        <taxon>Actinacidiphila</taxon>
    </lineage>
</organism>
<feature type="region of interest" description="Disordered" evidence="1">
    <location>
        <begin position="1"/>
        <end position="51"/>
    </location>
</feature>